<accession>A0A3T0KZH8</accession>
<evidence type="ECO:0000259" key="1">
    <source>
        <dbReference type="PROSITE" id="PS50943"/>
    </source>
</evidence>
<evidence type="ECO:0000313" key="2">
    <source>
        <dbReference type="EMBL" id="AZV45709.1"/>
    </source>
</evidence>
<keyword evidence="2" id="KW-0614">Plasmid</keyword>
<dbReference type="KEGG" id="pasa:BAOM_p056"/>
<proteinExistence type="predicted"/>
<evidence type="ECO:0000313" key="3">
    <source>
        <dbReference type="Proteomes" id="UP000283095"/>
    </source>
</evidence>
<dbReference type="Gene3D" id="1.10.260.40">
    <property type="entry name" value="lambda repressor-like DNA-binding domains"/>
    <property type="match status" value="1"/>
</dbReference>
<dbReference type="InterPro" id="IPR010982">
    <property type="entry name" value="Lambda_DNA-bd_dom_sf"/>
</dbReference>
<gene>
    <name evidence="2" type="ORF">BAOM_p056</name>
</gene>
<geneLocation type="plasmid" evidence="3">
    <name>pom18</name>
</geneLocation>
<reference evidence="2 3" key="1">
    <citation type="submission" date="2018-01" db="EMBL/GenBank/DDBJ databases">
        <title>Bacillus asahii Genome sequencing and assembly.</title>
        <authorList>
            <person name="Jiang H."/>
            <person name="Feng Y."/>
            <person name="Zhao F."/>
            <person name="Lin X."/>
        </authorList>
    </citation>
    <scope>NUCLEOTIDE SEQUENCE [LARGE SCALE GENOMIC DNA]</scope>
    <source>
        <strain evidence="2 3">OM18</strain>
        <plasmid evidence="3">pom18</plasmid>
    </source>
</reference>
<protein>
    <recommendedName>
        <fullName evidence="1">HTH cro/C1-type domain-containing protein</fullName>
    </recommendedName>
</protein>
<sequence length="57" mass="6360">MLIDHDIKKSELREMTGISSASIAKLNKGENITTGILLRICKALDCDITDIMELVRE</sequence>
<dbReference type="InterPro" id="IPR001387">
    <property type="entry name" value="Cro/C1-type_HTH"/>
</dbReference>
<name>A0A3T0KZH8_9BACI</name>
<dbReference type="PROSITE" id="PS50943">
    <property type="entry name" value="HTH_CROC1"/>
    <property type="match status" value="1"/>
</dbReference>
<organism evidence="2 3">
    <name type="scientific">Peribacillus asahii</name>
    <dbReference type="NCBI Taxonomy" id="228899"/>
    <lineage>
        <taxon>Bacteria</taxon>
        <taxon>Bacillati</taxon>
        <taxon>Bacillota</taxon>
        <taxon>Bacilli</taxon>
        <taxon>Bacillales</taxon>
        <taxon>Bacillaceae</taxon>
        <taxon>Peribacillus</taxon>
    </lineage>
</organism>
<dbReference type="Proteomes" id="UP000283095">
    <property type="component" value="Plasmid pOM18"/>
</dbReference>
<dbReference type="AlphaFoldDB" id="A0A3T0KZH8"/>
<feature type="domain" description="HTH cro/C1-type" evidence="1">
    <location>
        <begin position="14"/>
        <end position="51"/>
    </location>
</feature>
<dbReference type="EMBL" id="CP026096">
    <property type="protein sequence ID" value="AZV45709.1"/>
    <property type="molecule type" value="Genomic_DNA"/>
</dbReference>
<dbReference type="Pfam" id="PF13443">
    <property type="entry name" value="HTH_26"/>
    <property type="match status" value="1"/>
</dbReference>
<dbReference type="GO" id="GO:0003677">
    <property type="term" value="F:DNA binding"/>
    <property type="evidence" value="ECO:0007669"/>
    <property type="project" value="InterPro"/>
</dbReference>
<dbReference type="SUPFAM" id="SSF47413">
    <property type="entry name" value="lambda repressor-like DNA-binding domains"/>
    <property type="match status" value="1"/>
</dbReference>